<comment type="caution">
    <text evidence="3">The sequence shown here is derived from an EMBL/GenBank/DDBJ whole genome shotgun (WGS) entry which is preliminary data.</text>
</comment>
<evidence type="ECO:0000313" key="3">
    <source>
        <dbReference type="EMBL" id="PSL20032.1"/>
    </source>
</evidence>
<dbReference type="AlphaFoldDB" id="A0A2P8FE88"/>
<keyword evidence="1" id="KW-0812">Transmembrane</keyword>
<feature type="transmembrane region" description="Helical" evidence="1">
    <location>
        <begin position="21"/>
        <end position="44"/>
    </location>
</feature>
<gene>
    <name evidence="3" type="ORF">CLV88_10491</name>
</gene>
<proteinExistence type="predicted"/>
<name>A0A2P8FE88_9RHOB</name>
<dbReference type="InterPro" id="IPR012495">
    <property type="entry name" value="TadE-like_dom"/>
</dbReference>
<dbReference type="EMBL" id="PYGJ01000004">
    <property type="protein sequence ID" value="PSL20032.1"/>
    <property type="molecule type" value="Genomic_DNA"/>
</dbReference>
<dbReference type="RefSeq" id="WP_106608052.1">
    <property type="nucleotide sequence ID" value="NZ_PYGJ01000004.1"/>
</dbReference>
<evidence type="ECO:0000259" key="2">
    <source>
        <dbReference type="Pfam" id="PF07811"/>
    </source>
</evidence>
<dbReference type="Pfam" id="PF07811">
    <property type="entry name" value="TadE"/>
    <property type="match status" value="1"/>
</dbReference>
<dbReference type="OrthoDB" id="7907064at2"/>
<organism evidence="3 4">
    <name type="scientific">Shimia abyssi</name>
    <dbReference type="NCBI Taxonomy" id="1662395"/>
    <lineage>
        <taxon>Bacteria</taxon>
        <taxon>Pseudomonadati</taxon>
        <taxon>Pseudomonadota</taxon>
        <taxon>Alphaproteobacteria</taxon>
        <taxon>Rhodobacterales</taxon>
        <taxon>Roseobacteraceae</taxon>
    </lineage>
</organism>
<keyword evidence="1" id="KW-0472">Membrane</keyword>
<evidence type="ECO:0000256" key="1">
    <source>
        <dbReference type="SAM" id="Phobius"/>
    </source>
</evidence>
<keyword evidence="4" id="KW-1185">Reference proteome</keyword>
<evidence type="ECO:0000313" key="4">
    <source>
        <dbReference type="Proteomes" id="UP000240418"/>
    </source>
</evidence>
<protein>
    <submittedName>
        <fullName evidence="3">TadE-like protein</fullName>
    </submittedName>
</protein>
<keyword evidence="1" id="KW-1133">Transmembrane helix</keyword>
<dbReference type="Proteomes" id="UP000240418">
    <property type="component" value="Unassembled WGS sequence"/>
</dbReference>
<sequence length="178" mass="19940">MIQRSKTFLRRFRKTEDGHATVEFAIMVPLLLVMMASAVELGMLTLRYAFLERALDVVVRDVRLTTGAAPTHDMLRDQICEEANFIPNCSSSLRLEMIPLSLRDWDGIPTNTVCTNRAEEIQPVVSFTNGQDNELMVLRVCAKIEPLFPTTGLAAAFDKDSAGDYRLVSTSAFVQEPR</sequence>
<feature type="domain" description="TadE-like" evidence="2">
    <location>
        <begin position="19"/>
        <end position="60"/>
    </location>
</feature>
<reference evidence="3 4" key="1">
    <citation type="submission" date="2018-03" db="EMBL/GenBank/DDBJ databases">
        <title>Genomic Encyclopedia of Archaeal and Bacterial Type Strains, Phase II (KMG-II): from individual species to whole genera.</title>
        <authorList>
            <person name="Goeker M."/>
        </authorList>
    </citation>
    <scope>NUCLEOTIDE SEQUENCE [LARGE SCALE GENOMIC DNA]</scope>
    <source>
        <strain evidence="3 4">DSM 100673</strain>
    </source>
</reference>
<accession>A0A2P8FE88</accession>